<feature type="domain" description="Ig-like" evidence="26">
    <location>
        <begin position="1023"/>
        <end position="1100"/>
    </location>
</feature>
<evidence type="ECO:0000256" key="10">
    <source>
        <dbReference type="ARBA" id="ARBA00022833"/>
    </source>
</evidence>
<evidence type="ECO:0000256" key="25">
    <source>
        <dbReference type="SAM" id="SignalP"/>
    </source>
</evidence>
<dbReference type="InterPro" id="IPR042089">
    <property type="entry name" value="Peptidase_M13_dom_2"/>
</dbReference>
<dbReference type="PROSITE" id="PS51885">
    <property type="entry name" value="NEPRILYSIN"/>
    <property type="match status" value="1"/>
</dbReference>
<feature type="compositionally biased region" description="Low complexity" evidence="24">
    <location>
        <begin position="675"/>
        <end position="694"/>
    </location>
</feature>
<dbReference type="SUPFAM" id="SSF55486">
    <property type="entry name" value="Metalloproteases ('zincins'), catalytic domain"/>
    <property type="match status" value="1"/>
</dbReference>
<dbReference type="Pfam" id="PF05649">
    <property type="entry name" value="Peptidase_M13_N"/>
    <property type="match status" value="1"/>
</dbReference>
<feature type="binding site" evidence="23">
    <location>
        <position position="251"/>
    </location>
    <ligand>
        <name>Mg(2+)</name>
        <dbReference type="ChEBI" id="CHEBI:18420"/>
        <label>1</label>
        <note>catalytic</note>
    </ligand>
</feature>
<feature type="compositionally biased region" description="Basic and acidic residues" evidence="24">
    <location>
        <begin position="1716"/>
        <end position="1725"/>
    </location>
</feature>
<dbReference type="FunFam" id="3.40.190.80:FF:000006">
    <property type="entry name" value="Bisphosphate nucleotidase 1"/>
    <property type="match status" value="1"/>
</dbReference>
<dbReference type="Gene3D" id="2.40.70.10">
    <property type="entry name" value="Acid Proteases"/>
    <property type="match status" value="1"/>
</dbReference>
<feature type="region of interest" description="Disordered" evidence="24">
    <location>
        <begin position="1702"/>
        <end position="1725"/>
    </location>
</feature>
<dbReference type="PANTHER" id="PTHR11733">
    <property type="entry name" value="ZINC METALLOPROTEASE FAMILY M13 NEPRILYSIN-RELATED"/>
    <property type="match status" value="1"/>
</dbReference>
<evidence type="ECO:0000256" key="20">
    <source>
        <dbReference type="ARBA" id="ARBA00044519"/>
    </source>
</evidence>
<dbReference type="InterPro" id="IPR013098">
    <property type="entry name" value="Ig_I-set"/>
</dbReference>
<feature type="region of interest" description="Disordered" evidence="24">
    <location>
        <begin position="665"/>
        <end position="756"/>
    </location>
</feature>
<dbReference type="CDD" id="cd08662">
    <property type="entry name" value="M13"/>
    <property type="match status" value="1"/>
</dbReference>
<dbReference type="InterPro" id="IPR021109">
    <property type="entry name" value="Peptidase_aspartic_dom_sf"/>
</dbReference>
<evidence type="ECO:0000256" key="1">
    <source>
        <dbReference type="ARBA" id="ARBA00001946"/>
    </source>
</evidence>
<evidence type="ECO:0000256" key="7">
    <source>
        <dbReference type="ARBA" id="ARBA00022671"/>
    </source>
</evidence>
<dbReference type="FunFam" id="3.30.540.10:FF:000012">
    <property type="entry name" value="Blast:Putative inositol monophosphatase 3"/>
    <property type="match status" value="1"/>
</dbReference>
<reference evidence="28" key="1">
    <citation type="submission" date="2016-11" db="UniProtKB">
        <authorList>
            <consortium name="WormBaseParasite"/>
        </authorList>
    </citation>
    <scope>IDENTIFICATION</scope>
</reference>
<feature type="signal peptide" evidence="25">
    <location>
        <begin position="1"/>
        <end position="19"/>
    </location>
</feature>
<dbReference type="EC" id="3.1.3.57" evidence="20"/>
<dbReference type="Gene3D" id="3.40.390.10">
    <property type="entry name" value="Collagenase (Catalytic Domain)"/>
    <property type="match status" value="1"/>
</dbReference>
<comment type="cofactor">
    <cofactor evidence="2">
        <name>Zn(2+)</name>
        <dbReference type="ChEBI" id="CHEBI:29105"/>
    </cofactor>
</comment>
<evidence type="ECO:0000256" key="24">
    <source>
        <dbReference type="SAM" id="MobiDB-lite"/>
    </source>
</evidence>
<keyword evidence="12" id="KW-0482">Metalloprotease</keyword>
<dbReference type="InterPro" id="IPR007110">
    <property type="entry name" value="Ig-like_dom"/>
</dbReference>
<dbReference type="PROSITE" id="PS50835">
    <property type="entry name" value="IG_LIKE"/>
    <property type="match status" value="3"/>
</dbReference>
<dbReference type="InterPro" id="IPR000718">
    <property type="entry name" value="Peptidase_M13"/>
</dbReference>
<evidence type="ECO:0000256" key="21">
    <source>
        <dbReference type="ARBA" id="ARBA00044544"/>
    </source>
</evidence>
<name>A0A1I8J9E7_9PLAT</name>
<comment type="cofactor">
    <cofactor evidence="1 23">
        <name>Mg(2+)</name>
        <dbReference type="ChEBI" id="CHEBI:18420"/>
    </cofactor>
</comment>
<dbReference type="Pfam" id="PF07679">
    <property type="entry name" value="I-set"/>
    <property type="match status" value="1"/>
</dbReference>
<dbReference type="InterPro" id="IPR036179">
    <property type="entry name" value="Ig-like_dom_sf"/>
</dbReference>
<keyword evidence="11 23" id="KW-0460">Magnesium</keyword>
<dbReference type="InterPro" id="IPR008753">
    <property type="entry name" value="Peptidase_M13_N"/>
</dbReference>
<keyword evidence="8 23" id="KW-0479">Metal-binding</keyword>
<evidence type="ECO:0000256" key="18">
    <source>
        <dbReference type="ARBA" id="ARBA00044479"/>
    </source>
</evidence>
<accession>A0A1I8J9E7</accession>
<feature type="region of interest" description="Disordered" evidence="24">
    <location>
        <begin position="816"/>
        <end position="848"/>
    </location>
</feature>
<dbReference type="SUPFAM" id="SSF56655">
    <property type="entry name" value="Carbohydrate phosphatase"/>
    <property type="match status" value="1"/>
</dbReference>
<feature type="binding site" evidence="23">
    <location>
        <position position="74"/>
    </location>
    <ligand>
        <name>Mg(2+)</name>
        <dbReference type="ChEBI" id="CHEBI:18420"/>
        <label>1</label>
        <note>catalytic</note>
    </ligand>
</feature>
<dbReference type="GO" id="GO:0046872">
    <property type="term" value="F:metal ion binding"/>
    <property type="evidence" value="ECO:0007669"/>
    <property type="project" value="UniProtKB-KW"/>
</dbReference>
<feature type="region of interest" description="Disordered" evidence="24">
    <location>
        <begin position="2542"/>
        <end position="2610"/>
    </location>
</feature>
<keyword evidence="27" id="KW-1185">Reference proteome</keyword>
<evidence type="ECO:0000313" key="27">
    <source>
        <dbReference type="Proteomes" id="UP000095280"/>
    </source>
</evidence>
<feature type="region of interest" description="Disordered" evidence="24">
    <location>
        <begin position="2881"/>
        <end position="2913"/>
    </location>
</feature>
<dbReference type="Gene3D" id="3.30.540.10">
    <property type="entry name" value="Fructose-1,6-Bisphosphatase, subunit A, domain 1"/>
    <property type="match status" value="1"/>
</dbReference>
<dbReference type="InterPro" id="IPR020550">
    <property type="entry name" value="Inositol_monophosphatase_CS"/>
</dbReference>
<comment type="similarity">
    <text evidence="3">Belongs to the peptidase M13 family.</text>
</comment>
<feature type="compositionally biased region" description="Polar residues" evidence="24">
    <location>
        <begin position="2542"/>
        <end position="2562"/>
    </location>
</feature>
<feature type="binding site" evidence="23">
    <location>
        <position position="122"/>
    </location>
    <ligand>
        <name>Mg(2+)</name>
        <dbReference type="ChEBI" id="CHEBI:18420"/>
        <label>1</label>
        <note>catalytic</note>
    </ligand>
</feature>
<evidence type="ECO:0000256" key="3">
    <source>
        <dbReference type="ARBA" id="ARBA00007357"/>
    </source>
</evidence>
<comment type="catalytic activity">
    <reaction evidence="19">
        <text>3'-phosphoadenylyl sulfate + H2O = adenosine 5'-phosphosulfate + phosphate</text>
        <dbReference type="Rhea" id="RHEA:77639"/>
        <dbReference type="ChEBI" id="CHEBI:15377"/>
        <dbReference type="ChEBI" id="CHEBI:43474"/>
        <dbReference type="ChEBI" id="CHEBI:58243"/>
        <dbReference type="ChEBI" id="CHEBI:58339"/>
        <dbReference type="EC" id="3.1.3.7"/>
    </reaction>
    <physiologicalReaction direction="left-to-right" evidence="19">
        <dbReference type="Rhea" id="RHEA:77640"/>
    </physiologicalReaction>
</comment>
<feature type="compositionally biased region" description="Basic and acidic residues" evidence="24">
    <location>
        <begin position="2637"/>
        <end position="2648"/>
    </location>
</feature>
<dbReference type="InterPro" id="IPR000760">
    <property type="entry name" value="Inositol_monophosphatase-like"/>
</dbReference>
<evidence type="ECO:0000256" key="17">
    <source>
        <dbReference type="ARBA" id="ARBA00044478"/>
    </source>
</evidence>
<dbReference type="InterPro" id="IPR018497">
    <property type="entry name" value="Peptidase_M13_C"/>
</dbReference>
<keyword evidence="10" id="KW-0862">Zinc</keyword>
<feature type="binding site" evidence="23">
    <location>
        <position position="123"/>
    </location>
    <ligand>
        <name>Mg(2+)</name>
        <dbReference type="ChEBI" id="CHEBI:18420"/>
        <label>1</label>
        <note>catalytic</note>
    </ligand>
</feature>
<dbReference type="InterPro" id="IPR013783">
    <property type="entry name" value="Ig-like_fold"/>
</dbReference>
<proteinExistence type="inferred from homology"/>
<evidence type="ECO:0000256" key="23">
    <source>
        <dbReference type="PIRSR" id="PIRSR600760-2"/>
    </source>
</evidence>
<evidence type="ECO:0000256" key="16">
    <source>
        <dbReference type="ARBA" id="ARBA00044466"/>
    </source>
</evidence>
<feature type="region of interest" description="Disordered" evidence="24">
    <location>
        <begin position="2624"/>
        <end position="2652"/>
    </location>
</feature>
<keyword evidence="6" id="KW-0645">Protease</keyword>
<dbReference type="GO" id="GO:0016485">
    <property type="term" value="P:protein processing"/>
    <property type="evidence" value="ECO:0007669"/>
    <property type="project" value="TreeGrafter"/>
</dbReference>
<protein>
    <recommendedName>
        <fullName evidence="13">3'(2'),5'-bisphosphate nucleotidase 1</fullName>
        <ecNumber evidence="20">3.1.3.57</ecNumber>
        <ecNumber evidence="5">3.1.3.7</ecNumber>
    </recommendedName>
    <alternativeName>
        <fullName evidence="21">3'-phosphoadenosine 5'-phosphate phosphatase</fullName>
    </alternativeName>
    <alternativeName>
        <fullName evidence="14">Bisphosphate 3'-nucleotidase 1</fullName>
    </alternativeName>
    <alternativeName>
        <fullName evidence="22">Inositol-polyphosphate 1-phosphatase</fullName>
    </alternativeName>
</protein>
<dbReference type="InterPro" id="IPR024079">
    <property type="entry name" value="MetalloPept_cat_dom_sf"/>
</dbReference>
<dbReference type="Gene3D" id="1.10.1380.10">
    <property type="entry name" value="Neutral endopeptidase , domain2"/>
    <property type="match status" value="1"/>
</dbReference>
<evidence type="ECO:0000256" key="14">
    <source>
        <dbReference type="ARBA" id="ARBA00041815"/>
    </source>
</evidence>
<feature type="domain" description="Ig-like" evidence="26">
    <location>
        <begin position="1102"/>
        <end position="1174"/>
    </location>
</feature>
<keyword evidence="7" id="KW-0452">Lithium</keyword>
<dbReference type="WBParaSite" id="maker-uti_cns_0046357-snap-gene-0.4-mRNA-1">
    <property type="protein sequence ID" value="maker-uti_cns_0046357-snap-gene-0.4-mRNA-1"/>
    <property type="gene ID" value="maker-uti_cns_0046357-snap-gene-0.4"/>
</dbReference>
<dbReference type="SMART" id="SM00408">
    <property type="entry name" value="IGc2"/>
    <property type="match status" value="3"/>
</dbReference>
<comment type="catalytic activity">
    <reaction evidence="17">
        <text>1D-myo-inositol 1,4-bisphosphate + H2O = 1D-myo-inositol 4-phosphate + phosphate</text>
        <dbReference type="Rhea" id="RHEA:15553"/>
        <dbReference type="ChEBI" id="CHEBI:15377"/>
        <dbReference type="ChEBI" id="CHEBI:43474"/>
        <dbReference type="ChEBI" id="CHEBI:58282"/>
        <dbReference type="ChEBI" id="CHEBI:58469"/>
        <dbReference type="EC" id="3.1.3.57"/>
    </reaction>
    <physiologicalReaction direction="left-to-right" evidence="17">
        <dbReference type="Rhea" id="RHEA:15554"/>
    </physiologicalReaction>
</comment>
<comment type="catalytic activity">
    <reaction evidence="16">
        <text>adenosine 2',5'-bisphosphate + H2O = AMP + phosphate</text>
        <dbReference type="Rhea" id="RHEA:77643"/>
        <dbReference type="ChEBI" id="CHEBI:15377"/>
        <dbReference type="ChEBI" id="CHEBI:43474"/>
        <dbReference type="ChEBI" id="CHEBI:194156"/>
        <dbReference type="ChEBI" id="CHEBI:456215"/>
        <dbReference type="EC" id="3.1.3.7"/>
    </reaction>
    <physiologicalReaction direction="left-to-right" evidence="16">
        <dbReference type="Rhea" id="RHEA:77644"/>
    </physiologicalReaction>
</comment>
<evidence type="ECO:0000256" key="6">
    <source>
        <dbReference type="ARBA" id="ARBA00022670"/>
    </source>
</evidence>
<evidence type="ECO:0000256" key="4">
    <source>
        <dbReference type="ARBA" id="ARBA00009759"/>
    </source>
</evidence>
<dbReference type="SUPFAM" id="SSF48726">
    <property type="entry name" value="Immunoglobulin"/>
    <property type="match status" value="3"/>
</dbReference>
<dbReference type="Proteomes" id="UP000095280">
    <property type="component" value="Unplaced"/>
</dbReference>
<dbReference type="InterPro" id="IPR003599">
    <property type="entry name" value="Ig_sub"/>
</dbReference>
<feature type="domain" description="Ig-like" evidence="26">
    <location>
        <begin position="907"/>
        <end position="1002"/>
    </location>
</feature>
<dbReference type="GO" id="GO:0008441">
    <property type="term" value="F:3'(2'),5'-bisphosphate nucleotidase activity"/>
    <property type="evidence" value="ECO:0007669"/>
    <property type="project" value="UniProtKB-EC"/>
</dbReference>
<feature type="binding site" evidence="23">
    <location>
        <position position="120"/>
    </location>
    <ligand>
        <name>Mg(2+)</name>
        <dbReference type="ChEBI" id="CHEBI:18420"/>
        <label>1</label>
        <note>catalytic</note>
    </ligand>
</feature>
<dbReference type="Pfam" id="PF01431">
    <property type="entry name" value="Peptidase_M13"/>
    <property type="match status" value="1"/>
</dbReference>
<dbReference type="SUPFAM" id="SSF50630">
    <property type="entry name" value="Acid proteases"/>
    <property type="match status" value="1"/>
</dbReference>
<organism evidence="27 28">
    <name type="scientific">Macrostomum lignano</name>
    <dbReference type="NCBI Taxonomy" id="282301"/>
    <lineage>
        <taxon>Eukaryota</taxon>
        <taxon>Metazoa</taxon>
        <taxon>Spiralia</taxon>
        <taxon>Lophotrochozoa</taxon>
        <taxon>Platyhelminthes</taxon>
        <taxon>Rhabditophora</taxon>
        <taxon>Macrostomorpha</taxon>
        <taxon>Macrostomida</taxon>
        <taxon>Macrostomidae</taxon>
        <taxon>Macrostomum</taxon>
    </lineage>
</organism>
<dbReference type="Gene3D" id="2.60.40.10">
    <property type="entry name" value="Immunoglobulins"/>
    <property type="match status" value="3"/>
</dbReference>
<keyword evidence="9" id="KW-0378">Hydrolase</keyword>
<comment type="catalytic activity">
    <reaction evidence="15">
        <text>1D-myo-inositol 1,3,4-trisphosphate + H2O = 1D-myo-inositol 3,4-bisphosphate + phosphate</text>
        <dbReference type="Rhea" id="RHEA:70319"/>
        <dbReference type="ChEBI" id="CHEBI:15377"/>
        <dbReference type="ChEBI" id="CHEBI:43474"/>
        <dbReference type="ChEBI" id="CHEBI:58414"/>
        <dbReference type="ChEBI" id="CHEBI:83241"/>
    </reaction>
    <physiologicalReaction direction="left-to-right" evidence="15">
        <dbReference type="Rhea" id="RHEA:70320"/>
    </physiologicalReaction>
</comment>
<dbReference type="GO" id="GO:0005737">
    <property type="term" value="C:cytoplasm"/>
    <property type="evidence" value="ECO:0007669"/>
    <property type="project" value="UniProtKB-ARBA"/>
</dbReference>
<dbReference type="PROSITE" id="PS00630">
    <property type="entry name" value="IMP_2"/>
    <property type="match status" value="1"/>
</dbReference>
<evidence type="ECO:0000256" key="9">
    <source>
        <dbReference type="ARBA" id="ARBA00022801"/>
    </source>
</evidence>
<dbReference type="GO" id="GO:0004222">
    <property type="term" value="F:metalloendopeptidase activity"/>
    <property type="evidence" value="ECO:0007669"/>
    <property type="project" value="InterPro"/>
</dbReference>
<feature type="compositionally biased region" description="Low complexity" evidence="24">
    <location>
        <begin position="717"/>
        <end position="735"/>
    </location>
</feature>
<evidence type="ECO:0000256" key="8">
    <source>
        <dbReference type="ARBA" id="ARBA00022723"/>
    </source>
</evidence>
<evidence type="ECO:0000256" key="5">
    <source>
        <dbReference type="ARBA" id="ARBA00012633"/>
    </source>
</evidence>
<dbReference type="PANTHER" id="PTHR11733:SF167">
    <property type="entry name" value="FI17812P1-RELATED"/>
    <property type="match status" value="1"/>
</dbReference>
<dbReference type="PRINTS" id="PR00786">
    <property type="entry name" value="NEPRILYSIN"/>
</dbReference>
<evidence type="ECO:0000256" key="13">
    <source>
        <dbReference type="ARBA" id="ARBA00040342"/>
    </source>
</evidence>
<dbReference type="EC" id="3.1.3.7" evidence="5"/>
<evidence type="ECO:0000256" key="15">
    <source>
        <dbReference type="ARBA" id="ARBA00044465"/>
    </source>
</evidence>
<evidence type="ECO:0000259" key="26">
    <source>
        <dbReference type="PROSITE" id="PS50835"/>
    </source>
</evidence>
<dbReference type="CDD" id="cd01640">
    <property type="entry name" value="IPPase"/>
    <property type="match status" value="1"/>
</dbReference>
<keyword evidence="25" id="KW-0732">Signal</keyword>
<dbReference type="Gene3D" id="3.40.190.80">
    <property type="match status" value="1"/>
</dbReference>
<feature type="chain" id="PRO_5009321595" description="3'(2'),5'-bisphosphate nucleotidase 1" evidence="25">
    <location>
        <begin position="20"/>
        <end position="3090"/>
    </location>
</feature>
<dbReference type="SMART" id="SM00409">
    <property type="entry name" value="IG"/>
    <property type="match status" value="3"/>
</dbReference>
<dbReference type="Pfam" id="PF00459">
    <property type="entry name" value="Inositol_P"/>
    <property type="match status" value="1"/>
</dbReference>
<dbReference type="GO" id="GO:0046854">
    <property type="term" value="P:phosphatidylinositol phosphate biosynthetic process"/>
    <property type="evidence" value="ECO:0007669"/>
    <property type="project" value="InterPro"/>
</dbReference>
<dbReference type="GO" id="GO:0004441">
    <property type="term" value="F:inositol-1,4-bisphosphate 1-phosphatase activity"/>
    <property type="evidence" value="ECO:0007669"/>
    <property type="project" value="UniProtKB-EC"/>
</dbReference>
<evidence type="ECO:0000256" key="11">
    <source>
        <dbReference type="ARBA" id="ARBA00022842"/>
    </source>
</evidence>
<comment type="catalytic activity">
    <reaction evidence="18">
        <text>adenosine 3',5'-bisphosphate + H2O = AMP + phosphate</text>
        <dbReference type="Rhea" id="RHEA:10040"/>
        <dbReference type="ChEBI" id="CHEBI:15377"/>
        <dbReference type="ChEBI" id="CHEBI:43474"/>
        <dbReference type="ChEBI" id="CHEBI:58343"/>
        <dbReference type="ChEBI" id="CHEBI:456215"/>
        <dbReference type="EC" id="3.1.3.7"/>
    </reaction>
    <physiologicalReaction direction="left-to-right" evidence="18">
        <dbReference type="Rhea" id="RHEA:10041"/>
    </physiologicalReaction>
</comment>
<comment type="similarity">
    <text evidence="4">Belongs to the inositol monophosphatase superfamily.</text>
</comment>
<dbReference type="InterPro" id="IPR003598">
    <property type="entry name" value="Ig_sub2"/>
</dbReference>
<sequence>MPSPAAPLLMRLLACSASAAVRAGAYVHEVMRSGELGIVIKGHNDLQTQADRGAQRLITANLRAAFPGLTVIGEEEEDPAAAPLGPDEIVEPLDEVLQQCHRCPEKVQNVRPEDLTVWVDPLDGTSEFADNLLDNVTVLIGVALEGQAVAGVVYQPYYRYLTDPSQAGRLVWGLDGLGIFGMGSDSHRPLPTGRVVVTTRSHDSDTVTAAVTACGPTQTLRVGGCGHKVLLLLERRAHLYIFASAGCKKWDTCAPEALLRAAGGRLTDIFGRQLRYDPGVERPNNRGVLAAMRVEDHQRCVEAMPEDVQHEVVALLALSLAALVQSAFSEVFLERLEQYFICKEVKDEANVVTLIQAESDLEIYAERMNQYFICNKVETAEAKRAIFLTAIGEKYYKLLRDLCQPQKLTEKSYEDLQDILKKHCSPEPSEIAARFKFQQRLQQDGESFANFLAGLKNAANHCKFGESLQERLRDQFLFGMRSDNFRSKLLESSDHSYAGLIKLALDLEAAHKSSSEMAHTSATNRSPILVPLQIEEVQSHFELDTGSAVSLVPKAFYDSHLSHLRLHPSKTTLRTYTDQEFSPIGEVTVKVTYEGQEASLPLLVVSEGSARLLGRNWLTVIRLDWPRLTAPESGWLPGVVVAASQRNYDVRVGTSIVRRHVDQMLPDSAQPPPSAADSQHLGTSISTPSSAPPALDVLSPAAVSEPAIQPPSEERAAVPAGPADKAAAADADVPDQLPEGATRRYPPRIRSCPERLQVGPGDRVLYRDFSTAARAGESSRWAEGVIVNAGTRNCTVDSGRGVQARHADQLLSAPAGLAESNSSTAPAEDCAAPDAGGTSASPQADTADAANEYPGATRIDYSMRLALLALSLAALVQCAFSEVFLERLEQYFICKEVKDEANVFLRPAMLGQFLQEPSATVRRRLGSRLALPCVPPINFPDAPVVWHRIADADGAQPMVIQRSNRINIDPVNGNLLFSNIHLSDKATYRCSVENRILRRAVQGRSYRLDLMAQKPSFITALANRTLDLFCFFSGFPTPSIQWKKDSTEVSSGERLQLLDSGARLRLIDIDPDYHAGVYQCTGANEGGFNDAGTYRVRVASEPYWIQKPADVSVPEGGSHTFRCEAGAAPGDPKWLINGVPVSGSDSRFSPVGSEFQFSNLTVRDSLVVQCNVSNRIMLPFLLLLCLTTNAIAIPRILIDTITEASPPIDNRACRVRLAIAYNGSRLDLSNETIGGGTVYFQFASQKGLYRFNTTVRLSILATSSISGDANLIEVGGCDAGLNLGNWNCSISNGSAATVGLLKYRVQDVNYKLTVLKSVSLCTNISAESSLSFQLLVFHQLSGVLHSSRKVNSTPSSLEQAYDMQLPYLVALDDLILSMTVPTGAASGLGCSPVYNDTWHPGLGSGWCNLVTSPPSNLTPQPKLLYSVTKLDSARMYFIAVRSVEQLLTTNLSLTDPFVTLHQLRPDGSVVDSEIDRSPVIYARCFATKESQLQTADSLDAAFNYTFKASFANGSRVRLIVWDDDSGLEPDRLQLLACDFTVRLAAGSWCSPPAGSGRLCVSVANIESGLLSVTLLSVSQLAQTDAGPPPLLFVSARYPTCSSVESSPSQAIVQLQVQSATGSSQQLGTAVHLVDSVGRFAYALGGQLKGRLCISVTSLSNPAEFFAEFNCSSANLGKLESERQLVEMDQEPDEKLRDRLAAESYKESGSDSGKWTRLQDDDKDKDKPSTVCGLSVGGFVLLLLLLLALAGLIALGSFSIVKWRSSAMLCSTDNCVLQSASMLRTVDRAVKPCEDFHGFACGNWDHAYPTQPGIGKYSNFYKDTRDNLLRLYSLLSHGYSNRLLIRGHRSKAAAKAVTYFEACSNTTAREALGQKSAESLISRLGGWSLTNDVPATRPPSSDPGDAGIIERIAKANALLAQPFFNVQPAVSDFNHRRRAIRINQGFAPYQRSALVTSDEKFHKAYMAYGEQVLKAIGSTVNNASRKRLEELWQLDVRLERLRNSYVERRKVAPKIADPSRFEMTLTDLCKHISDRLHHASVTPESLVSEAVRLSPQFLGVRIKPTTLMRVDNLEYLLGLAELFAPAMAAKSPASMLLSDYAVMTTLRSFVHALSDPFQEARRQEKQIIYGNNVLDNLWLYCTSKTDLAFKFLTGALVLQRTITTKTLAKVTSLVDHIHKELRLVVSEAPWMDKETRTRALAKVDRIKQTVGYPQIIMNAHKLDKFYDDIKIDKGDYFASYLNARATKRKWSINHLSSRQPHHRFEWGQSPLMANAFYSQTTLRMTIIAGILQPPFFDEHFQDAFLFGALGSIVGHELNHAFDARGRYYNATGCLQQWWSNATSMQYRSRRDCFVQQYSNYKAYGMNNRGAHTVEENMADNGGIYVAYRAFQKHQETASSDASLLPGLGYTPDQVFFMAFAQLWCGHVTKQFGRKLMETDVHSVYEHRVLGSLSNMPQFAKAFGCKPGSPFNPAKRADSHQAAIRQVGEGQQPLGAVRSGLKLRIQRPGVKAAVHAQGQLACKRLVLSCSPCGITSALSIESGNSSLARSSTSLPPRLSKSGTPAATIRANPSPDEAEAPSSVTSRFAVESGRRSTRMPAEPTRQISASATAAATDDALDNLSTRPASQAVHSPLLQRQSREQKPTRRSQEVSTAVADPVAFTVQLLIFVVPVDIVADTAMATTQSGGHRALQGAIFKVKDCEAVGMEHHRLCWSWTDGCPKLRAQRVAAVVCGLERASVRFCYFFVQLEHRLQQPLPQNILYILWQRLLLLAVSVVYGRTFPSRIRYLDQRLPEKCQPTCAIANKEQSGPRFDRFRVVQPANLIDSGAFQLAVETGWLAYHAHLHGRVHSDAGPRQRDAQAVPHGAAALIDPSVSRCHRLQQQSVVSVHGPSSTEPPTGSYRESQAAQLAENSNGRQIQVVHSLAEAALGDAASQVEPGSGGQAQLMWPDGRADCSVQVSESGRYRWQEVLGRPVLSEGEIGDGKGREDDPAIVQSTLGGVGPANQQLLTSVQIERMAQAGEAAGQIAGVQAAHAEDPAASAGIDGEHAAVAGQFGQWAPFAGAEVEYFATGYRGSTLSTAWQCSKQPISN</sequence>
<evidence type="ECO:0000256" key="2">
    <source>
        <dbReference type="ARBA" id="ARBA00001947"/>
    </source>
</evidence>
<evidence type="ECO:0000256" key="12">
    <source>
        <dbReference type="ARBA" id="ARBA00023049"/>
    </source>
</evidence>
<evidence type="ECO:0000256" key="22">
    <source>
        <dbReference type="ARBA" id="ARBA00044554"/>
    </source>
</evidence>
<dbReference type="GO" id="GO:0005886">
    <property type="term" value="C:plasma membrane"/>
    <property type="evidence" value="ECO:0007669"/>
    <property type="project" value="TreeGrafter"/>
</dbReference>
<evidence type="ECO:0000256" key="19">
    <source>
        <dbReference type="ARBA" id="ARBA00044484"/>
    </source>
</evidence>
<evidence type="ECO:0000313" key="28">
    <source>
        <dbReference type="WBParaSite" id="maker-uti_cns_0046357-snap-gene-0.4-mRNA-1"/>
    </source>
</evidence>